<organism evidence="1 2">
    <name type="scientific">Ixodes persulcatus</name>
    <name type="common">Taiga tick</name>
    <dbReference type="NCBI Taxonomy" id="34615"/>
    <lineage>
        <taxon>Eukaryota</taxon>
        <taxon>Metazoa</taxon>
        <taxon>Ecdysozoa</taxon>
        <taxon>Arthropoda</taxon>
        <taxon>Chelicerata</taxon>
        <taxon>Arachnida</taxon>
        <taxon>Acari</taxon>
        <taxon>Parasitiformes</taxon>
        <taxon>Ixodida</taxon>
        <taxon>Ixodoidea</taxon>
        <taxon>Ixodidae</taxon>
        <taxon>Ixodinae</taxon>
        <taxon>Ixodes</taxon>
    </lineage>
</organism>
<dbReference type="EMBL" id="JABSTQ010009520">
    <property type="protein sequence ID" value="KAG0428480.1"/>
    <property type="molecule type" value="Genomic_DNA"/>
</dbReference>
<name>A0AC60Q3Z7_IXOPE</name>
<dbReference type="Proteomes" id="UP000805193">
    <property type="component" value="Unassembled WGS sequence"/>
</dbReference>
<protein>
    <submittedName>
        <fullName evidence="1">Uncharacterized protein</fullName>
    </submittedName>
</protein>
<proteinExistence type="predicted"/>
<reference evidence="1 2" key="1">
    <citation type="journal article" date="2020" name="Cell">
        <title>Large-Scale Comparative Analyses of Tick Genomes Elucidate Their Genetic Diversity and Vector Capacities.</title>
        <authorList>
            <consortium name="Tick Genome and Microbiome Consortium (TIGMIC)"/>
            <person name="Jia N."/>
            <person name="Wang J."/>
            <person name="Shi W."/>
            <person name="Du L."/>
            <person name="Sun Y."/>
            <person name="Zhan W."/>
            <person name="Jiang J.F."/>
            <person name="Wang Q."/>
            <person name="Zhang B."/>
            <person name="Ji P."/>
            <person name="Bell-Sakyi L."/>
            <person name="Cui X.M."/>
            <person name="Yuan T.T."/>
            <person name="Jiang B.G."/>
            <person name="Yang W.F."/>
            <person name="Lam T.T."/>
            <person name="Chang Q.C."/>
            <person name="Ding S.J."/>
            <person name="Wang X.J."/>
            <person name="Zhu J.G."/>
            <person name="Ruan X.D."/>
            <person name="Zhao L."/>
            <person name="Wei J.T."/>
            <person name="Ye R.Z."/>
            <person name="Que T.C."/>
            <person name="Du C.H."/>
            <person name="Zhou Y.H."/>
            <person name="Cheng J.X."/>
            <person name="Dai P.F."/>
            <person name="Guo W.B."/>
            <person name="Han X.H."/>
            <person name="Huang E.J."/>
            <person name="Li L.F."/>
            <person name="Wei W."/>
            <person name="Gao Y.C."/>
            <person name="Liu J.Z."/>
            <person name="Shao H.Z."/>
            <person name="Wang X."/>
            <person name="Wang C.C."/>
            <person name="Yang T.C."/>
            <person name="Huo Q.B."/>
            <person name="Li W."/>
            <person name="Chen H.Y."/>
            <person name="Chen S.E."/>
            <person name="Zhou L.G."/>
            <person name="Ni X.B."/>
            <person name="Tian J.H."/>
            <person name="Sheng Y."/>
            <person name="Liu T."/>
            <person name="Pan Y.S."/>
            <person name="Xia L.Y."/>
            <person name="Li J."/>
            <person name="Zhao F."/>
            <person name="Cao W.C."/>
        </authorList>
    </citation>
    <scope>NUCLEOTIDE SEQUENCE [LARGE SCALE GENOMIC DNA]</scope>
    <source>
        <strain evidence="1">Iper-2018</strain>
    </source>
</reference>
<accession>A0AC60Q3Z7</accession>
<evidence type="ECO:0000313" key="2">
    <source>
        <dbReference type="Proteomes" id="UP000805193"/>
    </source>
</evidence>
<comment type="caution">
    <text evidence="1">The sequence shown here is derived from an EMBL/GenBank/DDBJ whole genome shotgun (WGS) entry which is preliminary data.</text>
</comment>
<keyword evidence="2" id="KW-1185">Reference proteome</keyword>
<sequence>MTQDVLGYHVLPRHIQDLLLILQRIKSPVISRGSAEREVCDVYNIGSGYPKTGVPKDKKKKAYAPEQFRSTIVSDTRRSEPALLLLPPVEEEEVEEDNNKVGGEEEGGGDAKEPGCVYVTRAT</sequence>
<gene>
    <name evidence="1" type="ORF">HPB47_024546</name>
</gene>
<evidence type="ECO:0000313" key="1">
    <source>
        <dbReference type="EMBL" id="KAG0428480.1"/>
    </source>
</evidence>